<dbReference type="EMBL" id="CP098611">
    <property type="protein sequence ID" value="USR89433.1"/>
    <property type="molecule type" value="Genomic_DNA"/>
</dbReference>
<evidence type="ECO:0000313" key="4">
    <source>
        <dbReference type="EMBL" id="USR89433.1"/>
    </source>
</evidence>
<dbReference type="EC" id="4.-.-.-" evidence="3"/>
<dbReference type="HAMAP" id="MF_01459">
    <property type="entry name" value="Chrphore_lyase_CpxS"/>
    <property type="match status" value="1"/>
</dbReference>
<evidence type="ECO:0000256" key="3">
    <source>
        <dbReference type="HAMAP-Rule" id="MF_01459"/>
    </source>
</evidence>
<comment type="similarity">
    <text evidence="1 3">Belongs to the CpcS/CpeS biliprotein lyase family.</text>
</comment>
<dbReference type="CDD" id="cd16339">
    <property type="entry name" value="CpcS"/>
    <property type="match status" value="1"/>
</dbReference>
<dbReference type="InterPro" id="IPR018536">
    <property type="entry name" value="CpcS/CpeS"/>
</dbReference>
<accession>A0ABY5AML5</accession>
<reference evidence="4" key="1">
    <citation type="submission" date="2022-06" db="EMBL/GenBank/DDBJ databases">
        <title>Genome sequence of Phormidium yuhuli AB48 isolated from an industrial photobioreactor environment.</title>
        <authorList>
            <person name="Qiu Y."/>
            <person name="Noonan A.J.C."/>
            <person name="Dofher K."/>
            <person name="Koch M."/>
            <person name="Kieft B."/>
            <person name="Lin X."/>
            <person name="Ziels R.M."/>
            <person name="Hallam S.J."/>
        </authorList>
    </citation>
    <scope>NUCLEOTIDE SEQUENCE</scope>
    <source>
        <strain evidence="4">AB48</strain>
    </source>
</reference>
<dbReference type="GO" id="GO:0016829">
    <property type="term" value="F:lyase activity"/>
    <property type="evidence" value="ECO:0007669"/>
    <property type="project" value="UniProtKB-KW"/>
</dbReference>
<name>A0ABY5AML5_9CYAN</name>
<comment type="function">
    <text evidence="3">Covalently attaches a chromophore to Cys residue(s) of phycobiliproteins.</text>
</comment>
<keyword evidence="5" id="KW-1185">Reference proteome</keyword>
<keyword evidence="2 3" id="KW-0456">Lyase</keyword>
<dbReference type="Pfam" id="PF09367">
    <property type="entry name" value="CpeS"/>
    <property type="match status" value="1"/>
</dbReference>
<sequence length="173" mass="19252">MDFSDFISQCAGKWFSQRTSHAIPPQALEAGTCDFWIDLIEPGDAILLERCQAIGLDPAQVTCAIRTHWQGQVGTANHADSGATFSLFVASDSPKQGQFWRWSEDNSDSSVIQGHYHLGQDEALNLSASTDSLRSEERLWFLNPNLRERTSVITHKAGSRYASFCSEIRMGLK</sequence>
<evidence type="ECO:0000313" key="5">
    <source>
        <dbReference type="Proteomes" id="UP001056708"/>
    </source>
</evidence>
<dbReference type="InterPro" id="IPR012674">
    <property type="entry name" value="Calycin"/>
</dbReference>
<organism evidence="4 5">
    <name type="scientific">Phormidium yuhuli AB48</name>
    <dbReference type="NCBI Taxonomy" id="2940671"/>
    <lineage>
        <taxon>Bacteria</taxon>
        <taxon>Bacillati</taxon>
        <taxon>Cyanobacteriota</taxon>
        <taxon>Cyanophyceae</taxon>
        <taxon>Oscillatoriophycideae</taxon>
        <taxon>Oscillatoriales</taxon>
        <taxon>Oscillatoriaceae</taxon>
        <taxon>Phormidium</taxon>
        <taxon>Phormidium yuhuli</taxon>
    </lineage>
</organism>
<evidence type="ECO:0000256" key="1">
    <source>
        <dbReference type="ARBA" id="ARBA00010681"/>
    </source>
</evidence>
<proteinExistence type="inferred from homology"/>
<gene>
    <name evidence="3" type="primary">cpcS</name>
    <name evidence="4" type="ORF">NEA10_11065</name>
</gene>
<dbReference type="RefSeq" id="WP_252659904.1">
    <property type="nucleotide sequence ID" value="NZ_CP098611.1"/>
</dbReference>
<protein>
    <recommendedName>
        <fullName evidence="3">Chromophore lyase CpcS/CpeS</fullName>
        <ecNumber evidence="3">4.-.-.-</ecNumber>
    </recommendedName>
</protein>
<evidence type="ECO:0000256" key="2">
    <source>
        <dbReference type="ARBA" id="ARBA00023239"/>
    </source>
</evidence>
<dbReference type="Proteomes" id="UP001056708">
    <property type="component" value="Chromosome"/>
</dbReference>
<dbReference type="Gene3D" id="2.40.128.20">
    <property type="match status" value="1"/>
</dbReference>